<feature type="compositionally biased region" description="Polar residues" evidence="1">
    <location>
        <begin position="272"/>
        <end position="281"/>
    </location>
</feature>
<feature type="compositionally biased region" description="Basic and acidic residues" evidence="1">
    <location>
        <begin position="251"/>
        <end position="265"/>
    </location>
</feature>
<protein>
    <submittedName>
        <fullName evidence="2">Uncharacterized protein</fullName>
    </submittedName>
</protein>
<comment type="caution">
    <text evidence="2">The sequence shown here is derived from an EMBL/GenBank/DDBJ whole genome shotgun (WGS) entry which is preliminary data.</text>
</comment>
<reference evidence="2 3" key="1">
    <citation type="journal article" date="2014" name="Mol. Plant">
        <title>Chromosome Scale Genome Assembly and Transcriptome Profiling of Nannochloropsis gaditana in Nitrogen Depletion.</title>
        <authorList>
            <person name="Corteggiani Carpinelli E."/>
            <person name="Telatin A."/>
            <person name="Vitulo N."/>
            <person name="Forcato C."/>
            <person name="D'Angelo M."/>
            <person name="Schiavon R."/>
            <person name="Vezzi A."/>
            <person name="Giacometti G.M."/>
            <person name="Morosinotto T."/>
            <person name="Valle G."/>
        </authorList>
    </citation>
    <scope>NUCLEOTIDE SEQUENCE [LARGE SCALE GENOMIC DNA]</scope>
    <source>
        <strain evidence="2 3">B-31</strain>
    </source>
</reference>
<proteinExistence type="predicted"/>
<name>W7TI38_9STRA</name>
<sequence>MAPRGWATVSERALLRQEIQEEQRKIPTRLPCNNNPGQSKRRKGTRHIVTMTSGLLLLACPRILGMTHLDIGTKRQPISSVAFLHCLPSNAQPAHSQPFFATFSPASSLFSASMLSYSPPPLFFVSRAGSIRHERWRLCRRTRRGRQESQMNGDVYETVQEEDSRKYAEIMREVAERFTAGEEIYRSETGLKMAVAELNSLEATAQMLQKEEEEAKIEEAEQQAEAERLRAIVMRRNGTRMRRSSSSAKSDQLEKRYGGDVVRDEEGMEGQSMRSASESTHSSAFRDFSEGLFSSFQPDLPDFLDVKTMGLMGRWEEIGGNFLLRPPDHETSPPKAVLHFLGGAFVGAAPHLTYRYLLTGLAEQGYLVVATPYHLSFDYVQVCDTVLERFERVAIPLAKEYGALPVVGIGHSCGALLQVLITCLFPDTPRLANALISFNNQMAQKAIPAFEELVVPLSLSLMGEDGLGAETPGMTGEGGALGPGTALRQSLGRLRQNLEEVVEAYAVSPLAPSVIQNEVVPLVKQAMSVVDQLPPLLQSISDGAREFAPTPDDTREVCRRMYRARRTLLVRFEDDSIDESENLMKVLQESRSIMRMKRPLVKMDVRLETIKGTHITPLAQDIFQNPPQVVDVLNPFGPPVRRFAQQQFLTTVRSVQALLVEWLEEGLVR</sequence>
<keyword evidence="3" id="KW-1185">Reference proteome</keyword>
<dbReference type="Pfam" id="PF07082">
    <property type="entry name" value="DUF1350"/>
    <property type="match status" value="2"/>
</dbReference>
<accession>W7TI38</accession>
<evidence type="ECO:0000313" key="2">
    <source>
        <dbReference type="EMBL" id="EWM26665.1"/>
    </source>
</evidence>
<dbReference type="PANTHER" id="PTHR34127:SF1">
    <property type="entry name" value="OS04G0405600 PROTEIN"/>
    <property type="match status" value="1"/>
</dbReference>
<organism evidence="2 3">
    <name type="scientific">Nannochloropsis gaditana</name>
    <dbReference type="NCBI Taxonomy" id="72520"/>
    <lineage>
        <taxon>Eukaryota</taxon>
        <taxon>Sar</taxon>
        <taxon>Stramenopiles</taxon>
        <taxon>Ochrophyta</taxon>
        <taxon>Eustigmatophyceae</taxon>
        <taxon>Eustigmatales</taxon>
        <taxon>Monodopsidaceae</taxon>
        <taxon>Nannochloropsis</taxon>
    </lineage>
</organism>
<feature type="region of interest" description="Disordered" evidence="1">
    <location>
        <begin position="235"/>
        <end position="281"/>
    </location>
</feature>
<dbReference type="AlphaFoldDB" id="W7TI38"/>
<dbReference type="OrthoDB" id="4892at2759"/>
<gene>
    <name evidence="2" type="ORF">Naga_100001g163</name>
</gene>
<dbReference type="SUPFAM" id="SSF53474">
    <property type="entry name" value="alpha/beta-Hydrolases"/>
    <property type="match status" value="1"/>
</dbReference>
<dbReference type="ESTHER" id="9stra-w7ti38">
    <property type="family name" value="Duf_1350"/>
</dbReference>
<dbReference type="Proteomes" id="UP000019335">
    <property type="component" value="Chromosome 8"/>
</dbReference>
<dbReference type="InterPro" id="IPR029058">
    <property type="entry name" value="AB_hydrolase_fold"/>
</dbReference>
<evidence type="ECO:0000313" key="3">
    <source>
        <dbReference type="Proteomes" id="UP000019335"/>
    </source>
</evidence>
<evidence type="ECO:0000256" key="1">
    <source>
        <dbReference type="SAM" id="MobiDB-lite"/>
    </source>
</evidence>
<dbReference type="EMBL" id="AZIL01000609">
    <property type="protein sequence ID" value="EWM26665.1"/>
    <property type="molecule type" value="Genomic_DNA"/>
</dbReference>
<dbReference type="PANTHER" id="PTHR34127">
    <property type="entry name" value="OS04G0405600 PROTEIN"/>
    <property type="match status" value="1"/>
</dbReference>
<dbReference type="Gene3D" id="3.40.50.1820">
    <property type="entry name" value="alpha/beta hydrolase"/>
    <property type="match status" value="1"/>
</dbReference>
<dbReference type="InterPro" id="IPR010765">
    <property type="entry name" value="DUF1350"/>
</dbReference>